<dbReference type="CDD" id="cd11378">
    <property type="entry name" value="DUF296"/>
    <property type="match status" value="1"/>
</dbReference>
<protein>
    <recommendedName>
        <fullName evidence="3">AT-hook motif nuclear-localized protein</fullName>
    </recommendedName>
</protein>
<dbReference type="InterPro" id="IPR005175">
    <property type="entry name" value="PPC_dom"/>
</dbReference>
<evidence type="ECO:0000313" key="6">
    <source>
        <dbReference type="EMBL" id="WOL06999.1"/>
    </source>
</evidence>
<evidence type="ECO:0000256" key="1">
    <source>
        <dbReference type="ARBA" id="ARBA00004123"/>
    </source>
</evidence>
<dbReference type="PROSITE" id="PS51742">
    <property type="entry name" value="PPC"/>
    <property type="match status" value="1"/>
</dbReference>
<dbReference type="SUPFAM" id="SSF117856">
    <property type="entry name" value="AF0104/ALDC/Ptd012-like"/>
    <property type="match status" value="1"/>
</dbReference>
<gene>
    <name evidence="6" type="ORF">Cni_G15734</name>
</gene>
<keyword evidence="3" id="KW-0804">Transcription</keyword>
<dbReference type="Proteomes" id="UP001327560">
    <property type="component" value="Chromosome 5"/>
</dbReference>
<dbReference type="GO" id="GO:0005634">
    <property type="term" value="C:nucleus"/>
    <property type="evidence" value="ECO:0007669"/>
    <property type="project" value="UniProtKB-SubCell"/>
</dbReference>
<feature type="region of interest" description="Disordered" evidence="4">
    <location>
        <begin position="100"/>
        <end position="159"/>
    </location>
</feature>
<keyword evidence="2 3" id="KW-0539">Nucleus</keyword>
<feature type="domain" description="PPC" evidence="5">
    <location>
        <begin position="160"/>
        <end position="301"/>
    </location>
</feature>
<comment type="function">
    <text evidence="3">Transcription factor that specifically binds AT-rich DNA sequences related to the nuclear matrix attachment regions (MARs).</text>
</comment>
<proteinExistence type="predicted"/>
<feature type="compositionally biased region" description="Polar residues" evidence="4">
    <location>
        <begin position="333"/>
        <end position="359"/>
    </location>
</feature>
<dbReference type="FunFam" id="3.30.1330.80:FF:000003">
    <property type="entry name" value="AT-hook motif nuclear-localized protein 1-like"/>
    <property type="match status" value="1"/>
</dbReference>
<evidence type="ECO:0000259" key="5">
    <source>
        <dbReference type="PROSITE" id="PS51742"/>
    </source>
</evidence>
<dbReference type="InterPro" id="IPR039605">
    <property type="entry name" value="AHL"/>
</dbReference>
<reference evidence="6 7" key="1">
    <citation type="submission" date="2023-10" db="EMBL/GenBank/DDBJ databases">
        <title>Chromosome-scale genome assembly provides insights into flower coloration mechanisms of Canna indica.</title>
        <authorList>
            <person name="Li C."/>
        </authorList>
    </citation>
    <scope>NUCLEOTIDE SEQUENCE [LARGE SCALE GENOMIC DNA]</scope>
    <source>
        <tissue evidence="6">Flower</tissue>
    </source>
</reference>
<dbReference type="EMBL" id="CP136894">
    <property type="protein sequence ID" value="WOL06999.1"/>
    <property type="molecule type" value="Genomic_DNA"/>
</dbReference>
<evidence type="ECO:0000313" key="7">
    <source>
        <dbReference type="Proteomes" id="UP001327560"/>
    </source>
</evidence>
<feature type="compositionally biased region" description="Low complexity" evidence="4">
    <location>
        <begin position="122"/>
        <end position="137"/>
    </location>
</feature>
<dbReference type="Gene3D" id="3.30.1330.80">
    <property type="entry name" value="Hypothetical protein, similar to alpha- acetolactate decarboxylase, domain 2"/>
    <property type="match status" value="1"/>
</dbReference>
<evidence type="ECO:0000256" key="4">
    <source>
        <dbReference type="SAM" id="MobiDB-lite"/>
    </source>
</evidence>
<accession>A0AAQ3KDW8</accession>
<feature type="region of interest" description="Disordered" evidence="4">
    <location>
        <begin position="308"/>
        <end position="373"/>
    </location>
</feature>
<evidence type="ECO:0000256" key="2">
    <source>
        <dbReference type="ARBA" id="ARBA00023242"/>
    </source>
</evidence>
<feature type="compositionally biased region" description="Low complexity" evidence="4">
    <location>
        <begin position="314"/>
        <end position="332"/>
    </location>
</feature>
<dbReference type="PANTHER" id="PTHR31500:SF51">
    <property type="entry name" value="AT-HOOK MOTIF NUCLEAR-LOCALIZED PROTEIN 8"/>
    <property type="match status" value="1"/>
</dbReference>
<comment type="domain">
    <text evidence="3">The PPC domain mediates interactions between AHL proteins.</text>
</comment>
<organism evidence="6 7">
    <name type="scientific">Canna indica</name>
    <name type="common">Indian-shot</name>
    <dbReference type="NCBI Taxonomy" id="4628"/>
    <lineage>
        <taxon>Eukaryota</taxon>
        <taxon>Viridiplantae</taxon>
        <taxon>Streptophyta</taxon>
        <taxon>Embryophyta</taxon>
        <taxon>Tracheophyta</taxon>
        <taxon>Spermatophyta</taxon>
        <taxon>Magnoliopsida</taxon>
        <taxon>Liliopsida</taxon>
        <taxon>Zingiberales</taxon>
        <taxon>Cannaceae</taxon>
        <taxon>Canna</taxon>
    </lineage>
</organism>
<dbReference type="PANTHER" id="PTHR31500">
    <property type="entry name" value="AT-HOOK MOTIF NUCLEAR-LOCALIZED PROTEIN 9"/>
    <property type="match status" value="1"/>
</dbReference>
<dbReference type="AlphaFoldDB" id="A0AAQ3KDW8"/>
<name>A0AAQ3KDW8_9LILI</name>
<keyword evidence="7" id="KW-1185">Reference proteome</keyword>
<keyword evidence="3" id="KW-0238">DNA-binding</keyword>
<sequence length="373" mass="37758">MDVREPPRVSSSQPPTVMVGLGSFGAGAGAAAGAGATNNTMVPQSSAGMIQGMRLSFNPITSPASKPVDMTSPLYQGDGFSGMRQGGGPGGMFNVVDQVKKKRGRPRKYGPDGSMALALTPSSASGYSNSPASASDPASKRRGRPPGSGKKQQLDALGAPGIGFTPHVITVKVGEDIASKIMAFSQQGPRTVCILSANGAVSDVTLRQPAISGGTVTYEGRFEIISLSGSFLLTEDGSGTRSRSGGLSVALAGSDGRILGGGVAGMLVAATPVQVVVGSFIAEGKKPKPEPLKWEPSSASPQMAGFGAAVTAASPPSEGTSSESSEDPGSPTNHSAGTCNNSSQHVQSGFPSVSWSHPANLNRHESDMNMMPN</sequence>
<evidence type="ECO:0000256" key="3">
    <source>
        <dbReference type="RuleBase" id="RU367031"/>
    </source>
</evidence>
<dbReference type="GO" id="GO:0003680">
    <property type="term" value="F:minor groove of adenine-thymine-rich DNA binding"/>
    <property type="evidence" value="ECO:0007669"/>
    <property type="project" value="UniProtKB-UniRule"/>
</dbReference>
<dbReference type="Pfam" id="PF03479">
    <property type="entry name" value="PCC"/>
    <property type="match status" value="1"/>
</dbReference>
<keyword evidence="3" id="KW-0805">Transcription regulation</keyword>
<comment type="subcellular location">
    <subcellularLocation>
        <location evidence="1 3">Nucleus</location>
    </subcellularLocation>
</comment>